<dbReference type="InterPro" id="IPR002110">
    <property type="entry name" value="Ankyrin_rpt"/>
</dbReference>
<feature type="repeat" description="ANK" evidence="4">
    <location>
        <begin position="167"/>
        <end position="201"/>
    </location>
</feature>
<dbReference type="SMART" id="SM00248">
    <property type="entry name" value="ANK"/>
    <property type="match status" value="4"/>
</dbReference>
<evidence type="ECO:0000259" key="6">
    <source>
        <dbReference type="Pfam" id="PF00082"/>
    </source>
</evidence>
<evidence type="ECO:0000256" key="2">
    <source>
        <dbReference type="ARBA" id="ARBA00022801"/>
    </source>
</evidence>
<sequence length="581" mass="64228">MQAGNANQMSLFTLVRRAAFDQADLKIWLPKIRQCLQDGADPNNTNTSMGKSPLHAVAEQGMVEVAQLLLKYGADPNLKTNKGAIPLHFAVQYGYVELVELLLKNNSDPNSEADGCLTPLLLVSACYEGQRPPASTAPVKGTDVLALRIARLLIEYGADPTIQDGVTGQTPLHHAMAFTPIPVDYVKLLIRSGAQPLVKNNSGQSVFDLFYDSGYTKSKDKDLILDIMTNAPASIEERMQRMALGKETKLAEREVLYQHGSTQSKGSPTDLAESWFKNVERLSYVLQQDPSSPVNYKRVRIAIIDSGIVPDHPQKDLVEDFEDFVNPGNTGRIDEHEVAHGSAGVSLVTRVAPESEIYVARVFQKSQATNETADLVAKAIRHAIENWRVDIITLASGFEPDGEYPALKQAIRECTSKGVLVFAAASNHGNENHITFPANMKNEVMCIFACNGQNKVDNKFNPQGRILCPNFAFLGEALRAYPGEKLRDGTSYATYLAAAVAALFIDFSRQKDVREKIEYVERLQSMDGISVMFMDMAGRGRVWGEYSCVVPWEYVNNRPLTRERERDLICGRLGTVLREAA</sequence>
<dbReference type="Pfam" id="PF00023">
    <property type="entry name" value="Ank"/>
    <property type="match status" value="1"/>
</dbReference>
<dbReference type="SUPFAM" id="SSF52743">
    <property type="entry name" value="Subtilisin-like"/>
    <property type="match status" value="1"/>
</dbReference>
<dbReference type="EMBL" id="JAVHJO010000018">
    <property type="protein sequence ID" value="KAK6524133.1"/>
    <property type="molecule type" value="Genomic_DNA"/>
</dbReference>
<dbReference type="SUPFAM" id="SSF48403">
    <property type="entry name" value="Ankyrin repeat"/>
    <property type="match status" value="1"/>
</dbReference>
<dbReference type="InterPro" id="IPR000209">
    <property type="entry name" value="Peptidase_S8/S53_dom"/>
</dbReference>
<dbReference type="PROSITE" id="PS50297">
    <property type="entry name" value="ANK_REP_REGION"/>
    <property type="match status" value="3"/>
</dbReference>
<keyword evidence="2 5" id="KW-0378">Hydrolase</keyword>
<dbReference type="InterPro" id="IPR036852">
    <property type="entry name" value="Peptidase_S8/S53_dom_sf"/>
</dbReference>
<dbReference type="AlphaFoldDB" id="A0AAV9WY18"/>
<feature type="active site" description="Charge relay system" evidence="5">
    <location>
        <position position="340"/>
    </location>
</feature>
<keyword evidence="5" id="KW-0720">Serine protease</keyword>
<evidence type="ECO:0000256" key="1">
    <source>
        <dbReference type="ARBA" id="ARBA00022737"/>
    </source>
</evidence>
<dbReference type="CDD" id="cd00306">
    <property type="entry name" value="Peptidases_S8_S53"/>
    <property type="match status" value="1"/>
</dbReference>
<dbReference type="PROSITE" id="PS00136">
    <property type="entry name" value="SUBTILASE_ASP"/>
    <property type="match status" value="1"/>
</dbReference>
<feature type="active site" description="Charge relay system" evidence="5">
    <location>
        <position position="491"/>
    </location>
</feature>
<dbReference type="Gene3D" id="1.25.40.20">
    <property type="entry name" value="Ankyrin repeat-containing domain"/>
    <property type="match status" value="1"/>
</dbReference>
<keyword evidence="5" id="KW-0645">Protease</keyword>
<dbReference type="GO" id="GO:0004252">
    <property type="term" value="F:serine-type endopeptidase activity"/>
    <property type="evidence" value="ECO:0007669"/>
    <property type="project" value="UniProtKB-UniRule"/>
</dbReference>
<dbReference type="PRINTS" id="PR01415">
    <property type="entry name" value="ANKYRIN"/>
</dbReference>
<dbReference type="Proteomes" id="UP001365542">
    <property type="component" value="Unassembled WGS sequence"/>
</dbReference>
<evidence type="ECO:0000313" key="7">
    <source>
        <dbReference type="EMBL" id="KAK6524133.1"/>
    </source>
</evidence>
<dbReference type="InterPro" id="IPR023827">
    <property type="entry name" value="Peptidase_S8_Asp-AS"/>
</dbReference>
<proteinExistence type="inferred from homology"/>
<name>A0AAV9WY18_9PEZI</name>
<gene>
    <name evidence="7" type="ORF">TWF694_005794</name>
</gene>
<organism evidence="7 8">
    <name type="scientific">Orbilia ellipsospora</name>
    <dbReference type="NCBI Taxonomy" id="2528407"/>
    <lineage>
        <taxon>Eukaryota</taxon>
        <taxon>Fungi</taxon>
        <taxon>Dikarya</taxon>
        <taxon>Ascomycota</taxon>
        <taxon>Pezizomycotina</taxon>
        <taxon>Orbiliomycetes</taxon>
        <taxon>Orbiliales</taxon>
        <taxon>Orbiliaceae</taxon>
        <taxon>Orbilia</taxon>
    </lineage>
</organism>
<evidence type="ECO:0000313" key="8">
    <source>
        <dbReference type="Proteomes" id="UP001365542"/>
    </source>
</evidence>
<keyword evidence="1" id="KW-0677">Repeat</keyword>
<dbReference type="PROSITE" id="PS51892">
    <property type="entry name" value="SUBTILASE"/>
    <property type="match status" value="1"/>
</dbReference>
<reference evidence="7 8" key="1">
    <citation type="submission" date="2019-10" db="EMBL/GenBank/DDBJ databases">
        <authorList>
            <person name="Palmer J.M."/>
        </authorList>
    </citation>
    <scope>NUCLEOTIDE SEQUENCE [LARGE SCALE GENOMIC DNA]</scope>
    <source>
        <strain evidence="7 8">TWF694</strain>
    </source>
</reference>
<feature type="active site" description="Charge relay system" evidence="5">
    <location>
        <position position="305"/>
    </location>
</feature>
<keyword evidence="8" id="KW-1185">Reference proteome</keyword>
<dbReference type="GO" id="GO:0006508">
    <property type="term" value="P:proteolysis"/>
    <property type="evidence" value="ECO:0007669"/>
    <property type="project" value="UniProtKB-KW"/>
</dbReference>
<evidence type="ECO:0000256" key="4">
    <source>
        <dbReference type="PROSITE-ProRule" id="PRU00023"/>
    </source>
</evidence>
<evidence type="ECO:0000256" key="3">
    <source>
        <dbReference type="ARBA" id="ARBA00023043"/>
    </source>
</evidence>
<protein>
    <recommendedName>
        <fullName evidence="6">Peptidase S8/S53 domain-containing protein</fullName>
    </recommendedName>
</protein>
<comment type="similarity">
    <text evidence="5">Belongs to the peptidase S8 family.</text>
</comment>
<feature type="repeat" description="ANK" evidence="4">
    <location>
        <begin position="82"/>
        <end position="114"/>
    </location>
</feature>
<feature type="domain" description="Peptidase S8/S53" evidence="6">
    <location>
        <begin position="297"/>
        <end position="506"/>
    </location>
</feature>
<comment type="caution">
    <text evidence="7">The sequence shown here is derived from an EMBL/GenBank/DDBJ whole genome shotgun (WGS) entry which is preliminary data.</text>
</comment>
<dbReference type="Pfam" id="PF12796">
    <property type="entry name" value="Ank_2"/>
    <property type="match status" value="1"/>
</dbReference>
<keyword evidence="3 4" id="KW-0040">ANK repeat</keyword>
<evidence type="ECO:0000256" key="5">
    <source>
        <dbReference type="PROSITE-ProRule" id="PRU01240"/>
    </source>
</evidence>
<dbReference type="InterPro" id="IPR036770">
    <property type="entry name" value="Ankyrin_rpt-contain_sf"/>
</dbReference>
<dbReference type="Pfam" id="PF00082">
    <property type="entry name" value="Peptidase_S8"/>
    <property type="match status" value="1"/>
</dbReference>
<dbReference type="Gene3D" id="3.40.50.200">
    <property type="entry name" value="Peptidase S8/S53 domain"/>
    <property type="match status" value="1"/>
</dbReference>
<dbReference type="PANTHER" id="PTHR24171">
    <property type="entry name" value="ANKYRIN REPEAT DOMAIN-CONTAINING PROTEIN 39-RELATED"/>
    <property type="match status" value="1"/>
</dbReference>
<feature type="repeat" description="ANK" evidence="4">
    <location>
        <begin position="49"/>
        <end position="81"/>
    </location>
</feature>
<dbReference type="PROSITE" id="PS50088">
    <property type="entry name" value="ANK_REPEAT"/>
    <property type="match status" value="3"/>
</dbReference>
<accession>A0AAV9WY18</accession>